<dbReference type="InterPro" id="IPR050723">
    <property type="entry name" value="CFA/CMAS"/>
</dbReference>
<organism evidence="1 2">
    <name type="scientific">Rhodococcoides kroppenstedtii</name>
    <dbReference type="NCBI Taxonomy" id="293050"/>
    <lineage>
        <taxon>Bacteria</taxon>
        <taxon>Bacillati</taxon>
        <taxon>Actinomycetota</taxon>
        <taxon>Actinomycetes</taxon>
        <taxon>Mycobacteriales</taxon>
        <taxon>Nocardiaceae</taxon>
        <taxon>Rhodococcoides</taxon>
    </lineage>
</organism>
<gene>
    <name evidence="1" type="ORF">SAMN05444374_102363</name>
</gene>
<dbReference type="OrthoDB" id="9782855at2"/>
<proteinExistence type="predicted"/>
<dbReference type="InterPro" id="IPR029063">
    <property type="entry name" value="SAM-dependent_MTases_sf"/>
</dbReference>
<dbReference type="InterPro" id="IPR010775">
    <property type="entry name" value="DUF1365"/>
</dbReference>
<dbReference type="EMBL" id="FOJN01000002">
    <property type="protein sequence ID" value="SFA43024.1"/>
    <property type="molecule type" value="Genomic_DNA"/>
</dbReference>
<dbReference type="Pfam" id="PF07103">
    <property type="entry name" value="DUF1365"/>
    <property type="match status" value="1"/>
</dbReference>
<sequence length="667" mass="73624">MMPAVFDTTIRHVRSAPVRSDFTYRGHAWFVDIDDLPTLPRPLRALGRIDPADHTANGRSLRAEIDHVLIAHGGTATTGHITMLTGVRSLGHAFDPLTVYWVHDDAGALDWVVAEVRNTYGGRHHYAVRPDANGRARVDKEFYVSPFNDVDGQYRMRLPEPDGTLDLSVVLVRDGHPPFVATVTGTGRPATTRTLVRTAVRAPLAPHLVSARIRRRGIGLWLRGLPIVPRNRAETPTSPSLHTESQPMPTTFAAPPVVDARRWPGLDHVPTSPKARLAAPVADALFRRAAAGLHIRIEMPGGVVVGGGAQDPTAPTMIVHRPRDFAARVGESGLIGFGEAYMAGDWDAPDLTAALSVFAEHMATLIPAPLQRLRSLYVPKPPGSETNTTSNTRSNISRHYDLSNELFELFLDETMTYSSALFADATTSLADAQRAKIDRLLDAAGVTAGSRVLEIGTGWGELAIRAAERGATVRSVTLSTEQLELACKRIDAAGWSDSVQVDLLDYRLVDGEYDAVVSVEMIEAVGHQFWGTYFRTIDSVLAPGGRVAIQAITMPHDRMVATRNTYTWVHKYIFPGGFLPSVHAIDTVTERETSLRVRERFSMGDHYARTLRAWDEKFAENLEDVHLLGFDPTFARMWHFYLCYSEAGFDTGYLDVHQIVLDRRSDR</sequence>
<dbReference type="PANTHER" id="PTHR43667">
    <property type="entry name" value="CYCLOPROPANE-FATTY-ACYL-PHOSPHOLIPID SYNTHASE"/>
    <property type="match status" value="1"/>
</dbReference>
<dbReference type="SUPFAM" id="SSF53335">
    <property type="entry name" value="S-adenosyl-L-methionine-dependent methyltransferases"/>
    <property type="match status" value="1"/>
</dbReference>
<dbReference type="Gene3D" id="3.40.50.150">
    <property type="entry name" value="Vaccinia Virus protein VP39"/>
    <property type="match status" value="1"/>
</dbReference>
<dbReference type="Proteomes" id="UP000182054">
    <property type="component" value="Unassembled WGS sequence"/>
</dbReference>
<accession>A0A1I0SU47</accession>
<protein>
    <submittedName>
        <fullName evidence="1">Cyclopropane fatty-acyl-phospholipid synthase</fullName>
    </submittedName>
</protein>
<dbReference type="PANTHER" id="PTHR43667:SF2">
    <property type="entry name" value="FATTY ACID C-METHYL TRANSFERASE"/>
    <property type="match status" value="1"/>
</dbReference>
<dbReference type="Pfam" id="PF02353">
    <property type="entry name" value="CMAS"/>
    <property type="match status" value="1"/>
</dbReference>
<dbReference type="CDD" id="cd02440">
    <property type="entry name" value="AdoMet_MTases"/>
    <property type="match status" value="1"/>
</dbReference>
<reference evidence="1 2" key="1">
    <citation type="submission" date="2016-10" db="EMBL/GenBank/DDBJ databases">
        <authorList>
            <person name="de Groot N.N."/>
        </authorList>
    </citation>
    <scope>NUCLEOTIDE SEQUENCE [LARGE SCALE GENOMIC DNA]</scope>
    <source>
        <strain evidence="1 2">DSM 44908</strain>
    </source>
</reference>
<evidence type="ECO:0000313" key="1">
    <source>
        <dbReference type="EMBL" id="SFA43024.1"/>
    </source>
</evidence>
<dbReference type="AlphaFoldDB" id="A0A1I0SU47"/>
<evidence type="ECO:0000313" key="2">
    <source>
        <dbReference type="Proteomes" id="UP000182054"/>
    </source>
</evidence>
<name>A0A1I0SU47_9NOCA</name>